<dbReference type="InterPro" id="IPR003607">
    <property type="entry name" value="HD/PDEase_dom"/>
</dbReference>
<dbReference type="Proteomes" id="UP000002710">
    <property type="component" value="Chromosome"/>
</dbReference>
<dbReference type="InterPro" id="IPR006674">
    <property type="entry name" value="HD_domain"/>
</dbReference>
<keyword evidence="5" id="KW-0378">Hydrolase</keyword>
<keyword evidence="1" id="KW-0597">Phosphoprotein</keyword>
<dbReference type="AlphaFoldDB" id="Q30YJ2"/>
<evidence type="ECO:0000259" key="2">
    <source>
        <dbReference type="PROSITE" id="PS50110"/>
    </source>
</evidence>
<feature type="domain" description="Response regulatory" evidence="2">
    <location>
        <begin position="7"/>
        <end position="121"/>
    </location>
</feature>
<dbReference type="KEGG" id="dde:Dde_2457"/>
<evidence type="ECO:0000259" key="4">
    <source>
        <dbReference type="PROSITE" id="PS51832"/>
    </source>
</evidence>
<dbReference type="RefSeq" id="WP_011368324.1">
    <property type="nucleotide sequence ID" value="NC_007519.1"/>
</dbReference>
<dbReference type="CDD" id="cd00077">
    <property type="entry name" value="HDc"/>
    <property type="match status" value="1"/>
</dbReference>
<sequence length="358" mass="39579">MTTESIAVLVIDDDPAILQNIVCYLEDSDFICFGAADGAAGIETFERERPDAVIVDLNMPGMNGRDVIARINAQSPTTPVIVVSGTGVIDEAVESMRVGAWDFLSKPVRRMEELENAVRAGLRRARTMRESNEYKETLERMVKRRTRELQLANDRTEAILLATVQSLSTVINLKDAYTGTHQQRVALIAPAIAEELGMEQRAVEAVRLAALLHDVGKMGLPSEFLTKPSRLDANEMQFIRQHPQLGYDILKDIPFELPIPEMVLQHHERLDGSGYPRGLAGDDILPEARILAVADTVEAICSHRPWRPAHPFSHALHELTAGKNTLYCPDAVNSCIDLITRGDPRLTTFTATIKGLPS</sequence>
<evidence type="ECO:0000313" key="5">
    <source>
        <dbReference type="EMBL" id="ABB39254.1"/>
    </source>
</evidence>
<feature type="domain" description="HD-GYP" evidence="4">
    <location>
        <begin position="156"/>
        <end position="351"/>
    </location>
</feature>
<gene>
    <name evidence="5" type="ordered locus">Dde_2457</name>
</gene>
<dbReference type="InterPro" id="IPR011006">
    <property type="entry name" value="CheY-like_superfamily"/>
</dbReference>
<dbReference type="InterPro" id="IPR052020">
    <property type="entry name" value="Cyclic_di-GMP/3'3'-cGAMP_PDE"/>
</dbReference>
<dbReference type="InterPro" id="IPR037522">
    <property type="entry name" value="HD_GYP_dom"/>
</dbReference>
<name>Q30YJ2_OLEA2</name>
<dbReference type="PANTHER" id="PTHR45228:SF1">
    <property type="entry name" value="CYCLIC DI-GMP PHOSPHODIESTERASE TM_0186"/>
    <property type="match status" value="1"/>
</dbReference>
<dbReference type="Pfam" id="PF13487">
    <property type="entry name" value="HD_5"/>
    <property type="match status" value="1"/>
</dbReference>
<dbReference type="EMBL" id="CP000112">
    <property type="protein sequence ID" value="ABB39254.1"/>
    <property type="molecule type" value="Genomic_DNA"/>
</dbReference>
<dbReference type="Gene3D" id="1.10.3210.10">
    <property type="entry name" value="Hypothetical protein af1432"/>
    <property type="match status" value="1"/>
</dbReference>
<dbReference type="InterPro" id="IPR001789">
    <property type="entry name" value="Sig_transdc_resp-reg_receiver"/>
</dbReference>
<dbReference type="PROSITE" id="PS51832">
    <property type="entry name" value="HD_GYP"/>
    <property type="match status" value="1"/>
</dbReference>
<dbReference type="InterPro" id="IPR006675">
    <property type="entry name" value="HDIG_dom"/>
</dbReference>
<dbReference type="PROSITE" id="PS51831">
    <property type="entry name" value="HD"/>
    <property type="match status" value="1"/>
</dbReference>
<dbReference type="Gene3D" id="3.40.50.2300">
    <property type="match status" value="1"/>
</dbReference>
<keyword evidence="6" id="KW-1185">Reference proteome</keyword>
<evidence type="ECO:0000313" key="6">
    <source>
        <dbReference type="Proteomes" id="UP000002710"/>
    </source>
</evidence>
<feature type="modified residue" description="4-aspartylphosphate" evidence="1">
    <location>
        <position position="56"/>
    </location>
</feature>
<dbReference type="NCBIfam" id="TIGR00277">
    <property type="entry name" value="HDIG"/>
    <property type="match status" value="1"/>
</dbReference>
<dbReference type="GO" id="GO:0016787">
    <property type="term" value="F:hydrolase activity"/>
    <property type="evidence" value="ECO:0007669"/>
    <property type="project" value="UniProtKB-KW"/>
</dbReference>
<protein>
    <submittedName>
        <fullName evidence="5">Response regulator receiver modulated metal dependent phosphohydrolase</fullName>
    </submittedName>
</protein>
<dbReference type="SUPFAM" id="SSF109604">
    <property type="entry name" value="HD-domain/PDEase-like"/>
    <property type="match status" value="1"/>
</dbReference>
<dbReference type="STRING" id="207559.Dde_2457"/>
<feature type="domain" description="HD" evidence="3">
    <location>
        <begin position="178"/>
        <end position="300"/>
    </location>
</feature>
<dbReference type="PANTHER" id="PTHR45228">
    <property type="entry name" value="CYCLIC DI-GMP PHOSPHODIESTERASE TM_0186-RELATED"/>
    <property type="match status" value="1"/>
</dbReference>
<dbReference type="SUPFAM" id="SSF52172">
    <property type="entry name" value="CheY-like"/>
    <property type="match status" value="1"/>
</dbReference>
<reference evidence="5 6" key="1">
    <citation type="journal article" date="2011" name="J. Bacteriol.">
        <title>Complete genome sequence and updated annotation of Desulfovibrio alaskensis G20.</title>
        <authorList>
            <person name="Hauser L.J."/>
            <person name="Land M.L."/>
            <person name="Brown S.D."/>
            <person name="Larimer F."/>
            <person name="Keller K.L."/>
            <person name="Rapp-Giles B.J."/>
            <person name="Price M.N."/>
            <person name="Lin M."/>
            <person name="Bruce D.C."/>
            <person name="Detter J.C."/>
            <person name="Tapia R."/>
            <person name="Han C.S."/>
            <person name="Goodwin L.A."/>
            <person name="Cheng J.F."/>
            <person name="Pitluck S."/>
            <person name="Copeland A."/>
            <person name="Lucas S."/>
            <person name="Nolan M."/>
            <person name="Lapidus A.L."/>
            <person name="Palumbo A.V."/>
            <person name="Wall J.D."/>
        </authorList>
    </citation>
    <scope>NUCLEOTIDE SEQUENCE [LARGE SCALE GENOMIC DNA]</scope>
    <source>
        <strain evidence="6">ATCC BAA 1058 / DSM 17464 / G20</strain>
    </source>
</reference>
<dbReference type="Pfam" id="PF00072">
    <property type="entry name" value="Response_reg"/>
    <property type="match status" value="1"/>
</dbReference>
<dbReference type="eggNOG" id="COG3437">
    <property type="taxonomic scope" value="Bacteria"/>
</dbReference>
<evidence type="ECO:0000259" key="3">
    <source>
        <dbReference type="PROSITE" id="PS51831"/>
    </source>
</evidence>
<dbReference type="GO" id="GO:0000160">
    <property type="term" value="P:phosphorelay signal transduction system"/>
    <property type="evidence" value="ECO:0007669"/>
    <property type="project" value="InterPro"/>
</dbReference>
<dbReference type="SMART" id="SM00448">
    <property type="entry name" value="REC"/>
    <property type="match status" value="1"/>
</dbReference>
<accession>Q30YJ2</accession>
<dbReference type="PROSITE" id="PS50110">
    <property type="entry name" value="RESPONSE_REGULATORY"/>
    <property type="match status" value="1"/>
</dbReference>
<dbReference type="HOGENOM" id="CLU_000445_92_10_7"/>
<proteinExistence type="predicted"/>
<dbReference type="SMART" id="SM00471">
    <property type="entry name" value="HDc"/>
    <property type="match status" value="1"/>
</dbReference>
<evidence type="ECO:0000256" key="1">
    <source>
        <dbReference type="PROSITE-ProRule" id="PRU00169"/>
    </source>
</evidence>
<organism evidence="5 6">
    <name type="scientific">Oleidesulfovibrio alaskensis (strain ATCC BAA-1058 / DSM 17464 / G20)</name>
    <name type="common">Desulfovibrio alaskensis</name>
    <dbReference type="NCBI Taxonomy" id="207559"/>
    <lineage>
        <taxon>Bacteria</taxon>
        <taxon>Pseudomonadati</taxon>
        <taxon>Thermodesulfobacteriota</taxon>
        <taxon>Desulfovibrionia</taxon>
        <taxon>Desulfovibrionales</taxon>
        <taxon>Desulfovibrionaceae</taxon>
        <taxon>Oleidesulfovibrio</taxon>
    </lineage>
</organism>
<dbReference type="SMR" id="Q30YJ2"/>